<accession>A0A0F9EGP3</accession>
<organism evidence="3">
    <name type="scientific">marine sediment metagenome</name>
    <dbReference type="NCBI Taxonomy" id="412755"/>
    <lineage>
        <taxon>unclassified sequences</taxon>
        <taxon>metagenomes</taxon>
        <taxon>ecological metagenomes</taxon>
    </lineage>
</organism>
<evidence type="ECO:0000256" key="1">
    <source>
        <dbReference type="SAM" id="MobiDB-lite"/>
    </source>
</evidence>
<name>A0A0F9EGP3_9ZZZZ</name>
<comment type="caution">
    <text evidence="3">The sequence shown here is derived from an EMBL/GenBank/DDBJ whole genome shotgun (WGS) entry which is preliminary data.</text>
</comment>
<sequence>MIEAVVYVARKLHWTLKEIGELTPKQFNEILEELQFQEAQERYRQDHNTASILAAIANTVPSKSHKSYKARDFIGKEPQREKERPLEELAEEKGIKLPKGG</sequence>
<protein>
    <recommendedName>
        <fullName evidence="2">Minor tail T domain-containing protein</fullName>
    </recommendedName>
</protein>
<dbReference type="AlphaFoldDB" id="A0A0F9EGP3"/>
<dbReference type="EMBL" id="LAZR01037082">
    <property type="protein sequence ID" value="KKL23153.1"/>
    <property type="molecule type" value="Genomic_DNA"/>
</dbReference>
<feature type="domain" description="Minor tail T" evidence="2">
    <location>
        <begin position="42"/>
        <end position="91"/>
    </location>
</feature>
<reference evidence="3" key="1">
    <citation type="journal article" date="2015" name="Nature">
        <title>Complex archaea that bridge the gap between prokaryotes and eukaryotes.</title>
        <authorList>
            <person name="Spang A."/>
            <person name="Saw J.H."/>
            <person name="Jorgensen S.L."/>
            <person name="Zaremba-Niedzwiedzka K."/>
            <person name="Martijn J."/>
            <person name="Lind A.E."/>
            <person name="van Eijk R."/>
            <person name="Schleper C."/>
            <person name="Guy L."/>
            <person name="Ettema T.J."/>
        </authorList>
    </citation>
    <scope>NUCLEOTIDE SEQUENCE</scope>
</reference>
<dbReference type="InterPro" id="IPR009350">
    <property type="entry name" value="Phage_tail_T"/>
</dbReference>
<evidence type="ECO:0000313" key="3">
    <source>
        <dbReference type="EMBL" id="KKL23153.1"/>
    </source>
</evidence>
<dbReference type="Pfam" id="PF06223">
    <property type="entry name" value="Phage_tail_T"/>
    <property type="match status" value="1"/>
</dbReference>
<feature type="compositionally biased region" description="Basic and acidic residues" evidence="1">
    <location>
        <begin position="69"/>
        <end position="95"/>
    </location>
</feature>
<feature type="region of interest" description="Disordered" evidence="1">
    <location>
        <begin position="67"/>
        <end position="101"/>
    </location>
</feature>
<gene>
    <name evidence="3" type="ORF">LCGC14_2428250</name>
</gene>
<evidence type="ECO:0000259" key="2">
    <source>
        <dbReference type="Pfam" id="PF06223"/>
    </source>
</evidence>
<proteinExistence type="predicted"/>